<name>A0A0P0XPT9_ORYSJ</name>
<organism evidence="2 3">
    <name type="scientific">Oryza sativa subsp. japonica</name>
    <name type="common">Rice</name>
    <dbReference type="NCBI Taxonomy" id="39947"/>
    <lineage>
        <taxon>Eukaryota</taxon>
        <taxon>Viridiplantae</taxon>
        <taxon>Streptophyta</taxon>
        <taxon>Embryophyta</taxon>
        <taxon>Tracheophyta</taxon>
        <taxon>Spermatophyta</taxon>
        <taxon>Magnoliopsida</taxon>
        <taxon>Liliopsida</taxon>
        <taxon>Poales</taxon>
        <taxon>Poaceae</taxon>
        <taxon>BOP clade</taxon>
        <taxon>Oryzoideae</taxon>
        <taxon>Oryzeae</taxon>
        <taxon>Oryzinae</taxon>
        <taxon>Oryza</taxon>
        <taxon>Oryza sativa</taxon>
    </lineage>
</organism>
<feature type="non-terminal residue" evidence="2">
    <location>
        <position position="1"/>
    </location>
</feature>
<feature type="region of interest" description="Disordered" evidence="1">
    <location>
        <begin position="1"/>
        <end position="63"/>
    </location>
</feature>
<protein>
    <submittedName>
        <fullName evidence="2">Os09g0482821 protein</fullName>
    </submittedName>
</protein>
<reference evidence="2 3" key="2">
    <citation type="journal article" date="2013" name="Plant Cell Physiol.">
        <title>Rice Annotation Project Database (RAP-DB): an integrative and interactive database for rice genomics.</title>
        <authorList>
            <person name="Sakai H."/>
            <person name="Lee S.S."/>
            <person name="Tanaka T."/>
            <person name="Numa H."/>
            <person name="Kim J."/>
            <person name="Kawahara Y."/>
            <person name="Wakimoto H."/>
            <person name="Yang C.C."/>
            <person name="Iwamoto M."/>
            <person name="Abe T."/>
            <person name="Yamada Y."/>
            <person name="Muto A."/>
            <person name="Inokuchi H."/>
            <person name="Ikemura T."/>
            <person name="Matsumoto T."/>
            <person name="Sasaki T."/>
            <person name="Itoh T."/>
        </authorList>
    </citation>
    <scope>NUCLEOTIDE SEQUENCE [LARGE SCALE GENOMIC DNA]</scope>
    <source>
        <strain evidence="3">cv. Nipponbare</strain>
    </source>
</reference>
<dbReference type="AlphaFoldDB" id="A0A0P0XPT9"/>
<proteinExistence type="predicted"/>
<evidence type="ECO:0000313" key="2">
    <source>
        <dbReference type="EMBL" id="BAT08672.1"/>
    </source>
</evidence>
<dbReference type="InParanoid" id="A0A0P0XPT9"/>
<gene>
    <name evidence="2" type="ordered locus">Os09g0482821</name>
    <name evidence="2" type="ORF">OSNPB_090482821</name>
</gene>
<evidence type="ECO:0000313" key="3">
    <source>
        <dbReference type="Proteomes" id="UP000059680"/>
    </source>
</evidence>
<dbReference type="Proteomes" id="UP000059680">
    <property type="component" value="Chromosome 9"/>
</dbReference>
<dbReference type="Gramene" id="Os09t0482821-01">
    <property type="protein sequence ID" value="Os09t0482821-01"/>
    <property type="gene ID" value="Os09g0482821"/>
</dbReference>
<reference evidence="3" key="1">
    <citation type="journal article" date="2005" name="Nature">
        <title>The map-based sequence of the rice genome.</title>
        <authorList>
            <consortium name="International rice genome sequencing project (IRGSP)"/>
            <person name="Matsumoto T."/>
            <person name="Wu J."/>
            <person name="Kanamori H."/>
            <person name="Katayose Y."/>
            <person name="Fujisawa M."/>
            <person name="Namiki N."/>
            <person name="Mizuno H."/>
            <person name="Yamamoto K."/>
            <person name="Antonio B.A."/>
            <person name="Baba T."/>
            <person name="Sakata K."/>
            <person name="Nagamura Y."/>
            <person name="Aoki H."/>
            <person name="Arikawa K."/>
            <person name="Arita K."/>
            <person name="Bito T."/>
            <person name="Chiden Y."/>
            <person name="Fujitsuka N."/>
            <person name="Fukunaka R."/>
            <person name="Hamada M."/>
            <person name="Harada C."/>
            <person name="Hayashi A."/>
            <person name="Hijishita S."/>
            <person name="Honda M."/>
            <person name="Hosokawa S."/>
            <person name="Ichikawa Y."/>
            <person name="Idonuma A."/>
            <person name="Iijima M."/>
            <person name="Ikeda M."/>
            <person name="Ikeno M."/>
            <person name="Ito K."/>
            <person name="Ito S."/>
            <person name="Ito T."/>
            <person name="Ito Y."/>
            <person name="Ito Y."/>
            <person name="Iwabuchi A."/>
            <person name="Kamiya K."/>
            <person name="Karasawa W."/>
            <person name="Kurita K."/>
            <person name="Katagiri S."/>
            <person name="Kikuta A."/>
            <person name="Kobayashi H."/>
            <person name="Kobayashi N."/>
            <person name="Machita K."/>
            <person name="Maehara T."/>
            <person name="Masukawa M."/>
            <person name="Mizubayashi T."/>
            <person name="Mukai Y."/>
            <person name="Nagasaki H."/>
            <person name="Nagata Y."/>
            <person name="Naito S."/>
            <person name="Nakashima M."/>
            <person name="Nakama Y."/>
            <person name="Nakamichi Y."/>
            <person name="Nakamura M."/>
            <person name="Meguro A."/>
            <person name="Negishi M."/>
            <person name="Ohta I."/>
            <person name="Ohta T."/>
            <person name="Okamoto M."/>
            <person name="Ono N."/>
            <person name="Saji S."/>
            <person name="Sakaguchi M."/>
            <person name="Sakai K."/>
            <person name="Shibata M."/>
            <person name="Shimokawa T."/>
            <person name="Song J."/>
            <person name="Takazaki Y."/>
            <person name="Terasawa K."/>
            <person name="Tsugane M."/>
            <person name="Tsuji K."/>
            <person name="Ueda S."/>
            <person name="Waki K."/>
            <person name="Yamagata H."/>
            <person name="Yamamoto M."/>
            <person name="Yamamoto S."/>
            <person name="Yamane H."/>
            <person name="Yoshiki S."/>
            <person name="Yoshihara R."/>
            <person name="Yukawa K."/>
            <person name="Zhong H."/>
            <person name="Yano M."/>
            <person name="Yuan Q."/>
            <person name="Ouyang S."/>
            <person name="Liu J."/>
            <person name="Jones K.M."/>
            <person name="Gansberger K."/>
            <person name="Moffat K."/>
            <person name="Hill J."/>
            <person name="Bera J."/>
            <person name="Fadrosh D."/>
            <person name="Jin S."/>
            <person name="Johri S."/>
            <person name="Kim M."/>
            <person name="Overton L."/>
            <person name="Reardon M."/>
            <person name="Tsitrin T."/>
            <person name="Vuong H."/>
            <person name="Weaver B."/>
            <person name="Ciecko A."/>
            <person name="Tallon L."/>
            <person name="Jackson J."/>
            <person name="Pai G."/>
            <person name="Aken S.V."/>
            <person name="Utterback T."/>
            <person name="Reidmuller S."/>
            <person name="Feldblyum T."/>
            <person name="Hsiao J."/>
            <person name="Zismann V."/>
            <person name="Iobst S."/>
            <person name="de Vazeille A.R."/>
            <person name="Buell C.R."/>
            <person name="Ying K."/>
            <person name="Li Y."/>
            <person name="Lu T."/>
            <person name="Huang Y."/>
            <person name="Zhao Q."/>
            <person name="Feng Q."/>
            <person name="Zhang L."/>
            <person name="Zhu J."/>
            <person name="Weng Q."/>
            <person name="Mu J."/>
            <person name="Lu Y."/>
            <person name="Fan D."/>
            <person name="Liu Y."/>
            <person name="Guan J."/>
            <person name="Zhang Y."/>
            <person name="Yu S."/>
            <person name="Liu X."/>
            <person name="Zhang Y."/>
            <person name="Hong G."/>
            <person name="Han B."/>
            <person name="Choisne N."/>
            <person name="Demange N."/>
            <person name="Orjeda G."/>
            <person name="Samain S."/>
            <person name="Cattolico L."/>
            <person name="Pelletier E."/>
            <person name="Couloux A."/>
            <person name="Segurens B."/>
            <person name="Wincker P."/>
            <person name="D'Hont A."/>
            <person name="Scarpelli C."/>
            <person name="Weissenbach J."/>
            <person name="Salanoubat M."/>
            <person name="Quetier F."/>
            <person name="Yu Y."/>
            <person name="Kim H.R."/>
            <person name="Rambo T."/>
            <person name="Currie J."/>
            <person name="Collura K."/>
            <person name="Luo M."/>
            <person name="Yang T."/>
            <person name="Ammiraju J.S.S."/>
            <person name="Engler F."/>
            <person name="Soderlund C."/>
            <person name="Wing R.A."/>
            <person name="Palmer L.E."/>
            <person name="de la Bastide M."/>
            <person name="Spiegel L."/>
            <person name="Nascimento L."/>
            <person name="Zutavern T."/>
            <person name="O'Shaughnessy A."/>
            <person name="Dike S."/>
            <person name="Dedhia N."/>
            <person name="Preston R."/>
            <person name="Balija V."/>
            <person name="McCombie W.R."/>
            <person name="Chow T."/>
            <person name="Chen H."/>
            <person name="Chung M."/>
            <person name="Chen C."/>
            <person name="Shaw J."/>
            <person name="Wu H."/>
            <person name="Hsiao K."/>
            <person name="Chao Y."/>
            <person name="Chu M."/>
            <person name="Cheng C."/>
            <person name="Hour A."/>
            <person name="Lee P."/>
            <person name="Lin S."/>
            <person name="Lin Y."/>
            <person name="Liou J."/>
            <person name="Liu S."/>
            <person name="Hsing Y."/>
            <person name="Raghuvanshi S."/>
            <person name="Mohanty A."/>
            <person name="Bharti A.K."/>
            <person name="Gaur A."/>
            <person name="Gupta V."/>
            <person name="Kumar D."/>
            <person name="Ravi V."/>
            <person name="Vij S."/>
            <person name="Kapur A."/>
            <person name="Khurana P."/>
            <person name="Khurana P."/>
            <person name="Khurana J.P."/>
            <person name="Tyagi A.K."/>
            <person name="Gaikwad K."/>
            <person name="Singh A."/>
            <person name="Dalal V."/>
            <person name="Srivastava S."/>
            <person name="Dixit A."/>
            <person name="Pal A.K."/>
            <person name="Ghazi I.A."/>
            <person name="Yadav M."/>
            <person name="Pandit A."/>
            <person name="Bhargava A."/>
            <person name="Sureshbabu K."/>
            <person name="Batra K."/>
            <person name="Sharma T.R."/>
            <person name="Mohapatra T."/>
            <person name="Singh N.K."/>
            <person name="Messing J."/>
            <person name="Nelson A.B."/>
            <person name="Fuks G."/>
            <person name="Kavchok S."/>
            <person name="Keizer G."/>
            <person name="Linton E."/>
            <person name="Llaca V."/>
            <person name="Song R."/>
            <person name="Tanyolac B."/>
            <person name="Young S."/>
            <person name="Ho-Il K."/>
            <person name="Hahn J.H."/>
            <person name="Sangsakoo G."/>
            <person name="Vanavichit A."/>
            <person name="de Mattos Luiz.A.T."/>
            <person name="Zimmer P.D."/>
            <person name="Malone G."/>
            <person name="Dellagostin O."/>
            <person name="de Oliveira A.C."/>
            <person name="Bevan M."/>
            <person name="Bancroft I."/>
            <person name="Minx P."/>
            <person name="Cordum H."/>
            <person name="Wilson R."/>
            <person name="Cheng Z."/>
            <person name="Jin W."/>
            <person name="Jiang J."/>
            <person name="Leong S.A."/>
            <person name="Iwama H."/>
            <person name="Gojobori T."/>
            <person name="Itoh T."/>
            <person name="Niimura Y."/>
            <person name="Fujii Y."/>
            <person name="Habara T."/>
            <person name="Sakai H."/>
            <person name="Sato Y."/>
            <person name="Wilson G."/>
            <person name="Kumar K."/>
            <person name="McCouch S."/>
            <person name="Juretic N."/>
            <person name="Hoen D."/>
            <person name="Wright S."/>
            <person name="Bruskiewich R."/>
            <person name="Bureau T."/>
            <person name="Miyao A."/>
            <person name="Hirochika H."/>
            <person name="Nishikawa T."/>
            <person name="Kadowaki K."/>
            <person name="Sugiura M."/>
            <person name="Burr B."/>
            <person name="Sasaki T."/>
        </authorList>
    </citation>
    <scope>NUCLEOTIDE SEQUENCE [LARGE SCALE GENOMIC DNA]</scope>
    <source>
        <strain evidence="3">cv. Nipponbare</strain>
    </source>
</reference>
<sequence>RRLEATGVAETAAADGRTARERWGAREREVKWGKSERERRGSLNRETEGRTWPGEAGIAGRRGGVGEAREAGFENRIPAISGAGASGRERGVGAGNAAHARAWSTWPGGGGGVDAAAVSGAAVAGAASAGGGGRTRQVGPTCRRPRERRAAGGLAGPRPAAGPAGRGGRKGKKMGRRPI</sequence>
<feature type="compositionally biased region" description="Basic and acidic residues" evidence="1">
    <location>
        <begin position="17"/>
        <end position="49"/>
    </location>
</feature>
<feature type="region of interest" description="Disordered" evidence="1">
    <location>
        <begin position="126"/>
        <end position="179"/>
    </location>
</feature>
<dbReference type="PaxDb" id="39947-A0A0P0XPT9"/>
<feature type="compositionally biased region" description="Basic residues" evidence="1">
    <location>
        <begin position="167"/>
        <end position="179"/>
    </location>
</feature>
<accession>A0A0P0XPT9</accession>
<evidence type="ECO:0000256" key="1">
    <source>
        <dbReference type="SAM" id="MobiDB-lite"/>
    </source>
</evidence>
<reference evidence="2 3" key="3">
    <citation type="journal article" date="2013" name="Rice">
        <title>Improvement of the Oryza sativa Nipponbare reference genome using next generation sequence and optical map data.</title>
        <authorList>
            <person name="Kawahara Y."/>
            <person name="de la Bastide M."/>
            <person name="Hamilton J.P."/>
            <person name="Kanamori H."/>
            <person name="McCombie W.R."/>
            <person name="Ouyang S."/>
            <person name="Schwartz D.C."/>
            <person name="Tanaka T."/>
            <person name="Wu J."/>
            <person name="Zhou S."/>
            <person name="Childs K.L."/>
            <person name="Davidson R.M."/>
            <person name="Lin H."/>
            <person name="Quesada-Ocampo L."/>
            <person name="Vaillancourt B."/>
            <person name="Sakai H."/>
            <person name="Lee S.S."/>
            <person name="Kim J."/>
            <person name="Numa H."/>
            <person name="Itoh T."/>
            <person name="Buell C.R."/>
            <person name="Matsumoto T."/>
        </authorList>
    </citation>
    <scope>NUCLEOTIDE SEQUENCE [LARGE SCALE GENOMIC DNA]</scope>
    <source>
        <strain evidence="3">cv. Nipponbare</strain>
    </source>
</reference>
<dbReference type="EMBL" id="AP014965">
    <property type="protein sequence ID" value="BAT08672.1"/>
    <property type="molecule type" value="Genomic_DNA"/>
</dbReference>
<keyword evidence="3" id="KW-1185">Reference proteome</keyword>